<keyword evidence="2" id="KW-1185">Reference proteome</keyword>
<proteinExistence type="predicted"/>
<dbReference type="AlphaFoldDB" id="A0A0R0BF21"/>
<evidence type="ECO:0000313" key="1">
    <source>
        <dbReference type="EMBL" id="KRG52526.1"/>
    </source>
</evidence>
<dbReference type="EMBL" id="LLXV01000014">
    <property type="protein sequence ID" value="KRG52526.1"/>
    <property type="molecule type" value="Genomic_DNA"/>
</dbReference>
<organism evidence="1 2">
    <name type="scientific">Stenotrophomonas beteli</name>
    <dbReference type="NCBI Taxonomy" id="3384461"/>
    <lineage>
        <taxon>Bacteria</taxon>
        <taxon>Pseudomonadati</taxon>
        <taxon>Pseudomonadota</taxon>
        <taxon>Gammaproteobacteria</taxon>
        <taxon>Lysobacterales</taxon>
        <taxon>Lysobacteraceae</taxon>
        <taxon>Stenotrophomonas</taxon>
        <taxon>Stenotrophomonas maltophilia group</taxon>
    </lineage>
</organism>
<protein>
    <submittedName>
        <fullName evidence="1">Uncharacterized protein</fullName>
    </submittedName>
</protein>
<comment type="caution">
    <text evidence="1">The sequence shown here is derived from an EMBL/GenBank/DDBJ whole genome shotgun (WGS) entry which is preliminary data.</text>
</comment>
<reference evidence="1 2" key="1">
    <citation type="journal article" date="2016" name="Front. Microbiol.">
        <title>Genome Sequence of Type Strains of Genus Stenotrophomonas.</title>
        <authorList>
            <person name="Patil P.P."/>
            <person name="Midha S."/>
            <person name="Kumar S."/>
            <person name="Patil P.B."/>
        </authorList>
    </citation>
    <scope>NUCLEOTIDE SEQUENCE [LARGE SCALE GENOMIC DNA]</scope>
    <source>
        <strain evidence="1 2">LMG 978</strain>
    </source>
</reference>
<dbReference type="Proteomes" id="UP000051757">
    <property type="component" value="Unassembled WGS sequence"/>
</dbReference>
<gene>
    <name evidence="1" type="ORF">ARC23_05190</name>
</gene>
<sequence length="296" mass="32756">MRVRRLGQCWWVMRLVHRHALHQAGLHLGSLAARLLPLPLQHRTAQWAFATLGPLLHRARRRRTMTALQRLGLPRHAAARLSTAFLAHAWLRRGRLRHLQALPFPALKHHLRSIAWQDPLALWPAGAGRRRVICVLPTGDLEAAIAALLDRPGAPAHYFINCPHAACSPQYRTLMALQRQSHRLDIGSRAQPGLGWRLLKRGATVVTVLDPVLMASAVSREGRWPAPLRLARAARVPVLLVGHRHDNGSAGTLHVLGEFSLHPDVPGFAALCDAVHGFLAGSPLDWADLDGWAEAR</sequence>
<name>A0A0R0BF21_9GAMM</name>
<evidence type="ECO:0000313" key="2">
    <source>
        <dbReference type="Proteomes" id="UP000051757"/>
    </source>
</evidence>
<dbReference type="OrthoDB" id="10001334at2"/>
<accession>A0A0R0BF21</accession>